<gene>
    <name evidence="1" type="ORF">DPM33_12780</name>
</gene>
<accession>A0A330HRJ9</accession>
<dbReference type="OrthoDB" id="8375240at2"/>
<sequence>MANELAIKSPSLEANAARYDDDCQEALVAHIDNLLEQAEAAGWDRRRAASALMYLAAKRLNSGDRRST</sequence>
<dbReference type="RefSeq" id="WP_112097797.1">
    <property type="nucleotide sequence ID" value="NZ_QMBP01000005.1"/>
</dbReference>
<protein>
    <submittedName>
        <fullName evidence="1">Uncharacterized protein</fullName>
    </submittedName>
</protein>
<comment type="caution">
    <text evidence="1">The sequence shown here is derived from an EMBL/GenBank/DDBJ whole genome shotgun (WGS) entry which is preliminary data.</text>
</comment>
<organism evidence="1 2">
    <name type="scientific">Mesorhizobium hawassense</name>
    <dbReference type="NCBI Taxonomy" id="1209954"/>
    <lineage>
        <taxon>Bacteria</taxon>
        <taxon>Pseudomonadati</taxon>
        <taxon>Pseudomonadota</taxon>
        <taxon>Alphaproteobacteria</taxon>
        <taxon>Hyphomicrobiales</taxon>
        <taxon>Phyllobacteriaceae</taxon>
        <taxon>Mesorhizobium</taxon>
    </lineage>
</organism>
<evidence type="ECO:0000313" key="1">
    <source>
        <dbReference type="EMBL" id="RAZ90398.1"/>
    </source>
</evidence>
<dbReference type="EMBL" id="QMBP01000005">
    <property type="protein sequence ID" value="RAZ90398.1"/>
    <property type="molecule type" value="Genomic_DNA"/>
</dbReference>
<keyword evidence="2" id="KW-1185">Reference proteome</keyword>
<proteinExistence type="predicted"/>
<evidence type="ECO:0000313" key="2">
    <source>
        <dbReference type="Proteomes" id="UP000251558"/>
    </source>
</evidence>
<reference evidence="1 2" key="1">
    <citation type="submission" date="2018-07" db="EMBL/GenBank/DDBJ databases">
        <title>Diversity of Mesorhizobium strains in Brazil.</title>
        <authorList>
            <person name="Helene L.C.F."/>
            <person name="Dall'Agnol R."/>
            <person name="Delamuta J.R.M."/>
            <person name="Hungria M."/>
        </authorList>
    </citation>
    <scope>NUCLEOTIDE SEQUENCE [LARGE SCALE GENOMIC DNA]</scope>
    <source>
        <strain evidence="1 2">AC99b</strain>
    </source>
</reference>
<name>A0A330HRJ9_9HYPH</name>
<dbReference type="Proteomes" id="UP000251558">
    <property type="component" value="Unassembled WGS sequence"/>
</dbReference>
<dbReference type="AlphaFoldDB" id="A0A330HRJ9"/>